<dbReference type="InterPro" id="IPR054352">
    <property type="entry name" value="ACT_Aspartokinase"/>
</dbReference>
<keyword evidence="4 8" id="KW-0547">Nucleotide-binding</keyword>
<dbReference type="Gene3D" id="3.30.70.260">
    <property type="match status" value="2"/>
</dbReference>
<evidence type="ECO:0000256" key="1">
    <source>
        <dbReference type="ARBA" id="ARBA00004766"/>
    </source>
</evidence>
<keyword evidence="10" id="KW-0028">Amino-acid biosynthesis</keyword>
<evidence type="ECO:0000256" key="10">
    <source>
        <dbReference type="RuleBase" id="RU004249"/>
    </source>
</evidence>
<evidence type="ECO:0000313" key="14">
    <source>
        <dbReference type="Proteomes" id="UP000249016"/>
    </source>
</evidence>
<dbReference type="InterPro" id="IPR018042">
    <property type="entry name" value="Aspartate_kinase_CS"/>
</dbReference>
<evidence type="ECO:0000256" key="2">
    <source>
        <dbReference type="ARBA" id="ARBA00010122"/>
    </source>
</evidence>
<gene>
    <name evidence="13" type="ORF">HMF3257_22395</name>
</gene>
<dbReference type="Pfam" id="PF00696">
    <property type="entry name" value="AA_kinase"/>
    <property type="match status" value="1"/>
</dbReference>
<organism evidence="13 14">
    <name type="scientific">Spirosoma telluris</name>
    <dbReference type="NCBI Taxonomy" id="2183553"/>
    <lineage>
        <taxon>Bacteria</taxon>
        <taxon>Pseudomonadati</taxon>
        <taxon>Bacteroidota</taxon>
        <taxon>Cytophagia</taxon>
        <taxon>Cytophagales</taxon>
        <taxon>Cytophagaceae</taxon>
        <taxon>Spirosoma</taxon>
    </lineage>
</organism>
<dbReference type="PANTHER" id="PTHR21499:SF59">
    <property type="entry name" value="ASPARTOKINASE"/>
    <property type="match status" value="1"/>
</dbReference>
<dbReference type="CDD" id="cd04912">
    <property type="entry name" value="ACT_AKiii-LysC-EC-like_1"/>
    <property type="match status" value="1"/>
</dbReference>
<dbReference type="GO" id="GO:0004072">
    <property type="term" value="F:aspartate kinase activity"/>
    <property type="evidence" value="ECO:0007669"/>
    <property type="project" value="UniProtKB-EC"/>
</dbReference>
<evidence type="ECO:0000256" key="6">
    <source>
        <dbReference type="ARBA" id="ARBA00022840"/>
    </source>
</evidence>
<dbReference type="InterPro" id="IPR005260">
    <property type="entry name" value="Asp_kin_monofn"/>
</dbReference>
<comment type="caution">
    <text evidence="13">The sequence shown here is derived from an EMBL/GenBank/DDBJ whole genome shotgun (WGS) entry which is preliminary data.</text>
</comment>
<evidence type="ECO:0000256" key="7">
    <source>
        <dbReference type="ARBA" id="ARBA00047872"/>
    </source>
</evidence>
<comment type="pathway">
    <text evidence="10">Amino-acid biosynthesis; L-methionine biosynthesis via de novo pathway; L-homoserine from L-aspartate: step 1/3.</text>
</comment>
<dbReference type="PANTHER" id="PTHR21499">
    <property type="entry name" value="ASPARTATE KINASE"/>
    <property type="match status" value="1"/>
</dbReference>
<dbReference type="UniPathway" id="UPA00051">
    <property type="reaction ID" value="UER00462"/>
</dbReference>
<dbReference type="InterPro" id="IPR001048">
    <property type="entry name" value="Asp/Glu/Uridylate_kinase"/>
</dbReference>
<reference evidence="13 14" key="1">
    <citation type="submission" date="2018-06" db="EMBL/GenBank/DDBJ databases">
        <title>Spirosoma sp. HMF3257 Genome sequencing and assembly.</title>
        <authorList>
            <person name="Kang H."/>
            <person name="Cha I."/>
            <person name="Kim H."/>
            <person name="Kang J."/>
            <person name="Joh K."/>
        </authorList>
    </citation>
    <scope>NUCLEOTIDE SEQUENCE [LARGE SCALE GENOMIC DNA]</scope>
    <source>
        <strain evidence="13 14">HMF3257</strain>
    </source>
</reference>
<dbReference type="InterPro" id="IPR001341">
    <property type="entry name" value="Asp_kinase"/>
</dbReference>
<feature type="binding site" evidence="8">
    <location>
        <begin position="220"/>
        <end position="221"/>
    </location>
    <ligand>
        <name>ATP</name>
        <dbReference type="ChEBI" id="CHEBI:30616"/>
    </ligand>
</feature>
<dbReference type="Gene3D" id="3.40.1160.10">
    <property type="entry name" value="Acetylglutamate kinase-like"/>
    <property type="match status" value="1"/>
</dbReference>
<comment type="similarity">
    <text evidence="2 9">Belongs to the aspartokinase family.</text>
</comment>
<evidence type="ECO:0000256" key="3">
    <source>
        <dbReference type="ARBA" id="ARBA00022679"/>
    </source>
</evidence>
<keyword evidence="3 9" id="KW-0808">Transferase</keyword>
<dbReference type="GO" id="GO:0009090">
    <property type="term" value="P:homoserine biosynthetic process"/>
    <property type="evidence" value="ECO:0007669"/>
    <property type="project" value="TreeGrafter"/>
</dbReference>
<sequence length="442" mass="49010">MHVWKFGGTSVGKPERMRSIRNLITEDNTRKIVVLSALSGSTNTLLAIGESLKANNDAEANAKIDALKAHYDSFVDELYKTTDGKAAGQKIIDNEFSFIRSLTGIKPFTLKQEKELVAEGELLSTQIFQAYLAEEGVTSTLLPALEFMRIDADNEPEIQYTEQKLAEMLPVHADKQIIVTQGFICRNPRGEVDNLKRGGSDYTASLIGGAMRAEEIQIWTDIDGMHNNDPRIVKNTFPVRELTFDEAAELAYFGAKILHPSTITPARMFGVPVRLKNTMDPSAPGTLIADKTSDQVFKAIAAKDGITALYIHSTRMLNAYGFLRRIFEIFEKYKTPVDMITTSEVSVSVTIDNTERIQEITDELNTFCTLEEPDYDQTIICIVGNFSADNQGVAVRVFNAMKNIPIRMISYGGTESNLSLLVHGRYKAEALNALNDGLFAKA</sequence>
<dbReference type="UniPathway" id="UPA00034">
    <property type="reaction ID" value="UER00015"/>
</dbReference>
<evidence type="ECO:0000259" key="12">
    <source>
        <dbReference type="Pfam" id="PF22468"/>
    </source>
</evidence>
<evidence type="ECO:0000259" key="11">
    <source>
        <dbReference type="Pfam" id="PF00696"/>
    </source>
</evidence>
<dbReference type="GO" id="GO:0005524">
    <property type="term" value="F:ATP binding"/>
    <property type="evidence" value="ECO:0007669"/>
    <property type="project" value="UniProtKB-KW"/>
</dbReference>
<feature type="domain" description="Aspartate/glutamate/uridylate kinase" evidence="11">
    <location>
        <begin position="3"/>
        <end position="277"/>
    </location>
</feature>
<feature type="binding site" evidence="8">
    <location>
        <position position="42"/>
    </location>
    <ligand>
        <name>substrate</name>
    </ligand>
</feature>
<dbReference type="Proteomes" id="UP000249016">
    <property type="component" value="Unassembled WGS sequence"/>
</dbReference>
<dbReference type="CDD" id="cd04243">
    <property type="entry name" value="AAK_AK-HSDH-like"/>
    <property type="match status" value="1"/>
</dbReference>
<dbReference type="GO" id="GO:0009089">
    <property type="term" value="P:lysine biosynthetic process via diaminopimelate"/>
    <property type="evidence" value="ECO:0007669"/>
    <property type="project" value="UniProtKB-UniPathway"/>
</dbReference>
<dbReference type="UniPathway" id="UPA00050">
    <property type="reaction ID" value="UER00461"/>
</dbReference>
<dbReference type="InterPro" id="IPR042199">
    <property type="entry name" value="AsparK_Bifunc_asparK/hSer_DH"/>
</dbReference>
<feature type="domain" description="Aspartokinase ACT" evidence="12">
    <location>
        <begin position="380"/>
        <end position="436"/>
    </location>
</feature>
<comment type="catalytic activity">
    <reaction evidence="7 9">
        <text>L-aspartate + ATP = 4-phospho-L-aspartate + ADP</text>
        <dbReference type="Rhea" id="RHEA:23776"/>
        <dbReference type="ChEBI" id="CHEBI:29991"/>
        <dbReference type="ChEBI" id="CHEBI:30616"/>
        <dbReference type="ChEBI" id="CHEBI:57535"/>
        <dbReference type="ChEBI" id="CHEBI:456216"/>
        <dbReference type="EC" id="2.7.2.4"/>
    </reaction>
</comment>
<keyword evidence="5 9" id="KW-0418">Kinase</keyword>
<feature type="binding site" evidence="8">
    <location>
        <position position="231"/>
    </location>
    <ligand>
        <name>ATP</name>
        <dbReference type="ChEBI" id="CHEBI:30616"/>
    </ligand>
</feature>
<evidence type="ECO:0000256" key="4">
    <source>
        <dbReference type="ARBA" id="ARBA00022741"/>
    </source>
</evidence>
<evidence type="ECO:0000256" key="9">
    <source>
        <dbReference type="RuleBase" id="RU003448"/>
    </source>
</evidence>
<dbReference type="SUPFAM" id="SSF55021">
    <property type="entry name" value="ACT-like"/>
    <property type="match status" value="2"/>
</dbReference>
<feature type="domain" description="Aspartokinase ACT" evidence="12">
    <location>
        <begin position="315"/>
        <end position="355"/>
    </location>
</feature>
<name>A0A327NWZ7_9BACT</name>
<dbReference type="OrthoDB" id="9799110at2"/>
<dbReference type="Gene3D" id="1.20.120.1320">
    <property type="entry name" value="Aspartokinase, catalytic domain"/>
    <property type="match status" value="1"/>
</dbReference>
<dbReference type="RefSeq" id="WP_111345625.1">
    <property type="nucleotide sequence ID" value="NZ_QLII01000001.1"/>
</dbReference>
<dbReference type="GO" id="GO:0005829">
    <property type="term" value="C:cytosol"/>
    <property type="evidence" value="ECO:0007669"/>
    <property type="project" value="TreeGrafter"/>
</dbReference>
<dbReference type="SUPFAM" id="SSF53633">
    <property type="entry name" value="Carbamate kinase-like"/>
    <property type="match status" value="1"/>
</dbReference>
<feature type="binding site" evidence="8">
    <location>
        <position position="121"/>
    </location>
    <ligand>
        <name>substrate</name>
    </ligand>
</feature>
<keyword evidence="6 8" id="KW-0067">ATP-binding</keyword>
<dbReference type="EC" id="2.7.2.4" evidence="9"/>
<evidence type="ECO:0000313" key="13">
    <source>
        <dbReference type="EMBL" id="RAI78556.1"/>
    </source>
</evidence>
<dbReference type="GO" id="GO:0009088">
    <property type="term" value="P:threonine biosynthetic process"/>
    <property type="evidence" value="ECO:0007669"/>
    <property type="project" value="UniProtKB-UniPathway"/>
</dbReference>
<evidence type="ECO:0000256" key="5">
    <source>
        <dbReference type="ARBA" id="ARBA00022777"/>
    </source>
</evidence>
<accession>A0A327NWZ7</accession>
<dbReference type="PROSITE" id="PS00324">
    <property type="entry name" value="ASPARTOKINASE"/>
    <property type="match status" value="1"/>
</dbReference>
<protein>
    <recommendedName>
        <fullName evidence="9">Aspartokinase</fullName>
        <ecNumber evidence="9">2.7.2.4</ecNumber>
    </recommendedName>
</protein>
<dbReference type="InterPro" id="IPR045865">
    <property type="entry name" value="ACT-like_dom_sf"/>
</dbReference>
<dbReference type="EMBL" id="QLII01000001">
    <property type="protein sequence ID" value="RAI78556.1"/>
    <property type="molecule type" value="Genomic_DNA"/>
</dbReference>
<proteinExistence type="inferred from homology"/>
<dbReference type="PIRSF" id="PIRSF000726">
    <property type="entry name" value="Asp_kin"/>
    <property type="match status" value="1"/>
</dbReference>
<dbReference type="Pfam" id="PF22468">
    <property type="entry name" value="ACT_9"/>
    <property type="match status" value="2"/>
</dbReference>
<feature type="binding site" evidence="8">
    <location>
        <begin position="5"/>
        <end position="8"/>
    </location>
    <ligand>
        <name>ATP</name>
        <dbReference type="ChEBI" id="CHEBI:30616"/>
    </ligand>
</feature>
<dbReference type="AlphaFoldDB" id="A0A327NWZ7"/>
<comment type="pathway">
    <text evidence="1 10">Amino-acid biosynthesis; L-lysine biosynthesis via DAP pathway; (S)-tetrahydrodipicolinate from L-aspartate: step 1/4.</text>
</comment>
<comment type="pathway">
    <text evidence="10">Amino-acid biosynthesis; L-threonine biosynthesis; L-threonine from L-aspartate: step 1/5.</text>
</comment>
<evidence type="ECO:0000256" key="8">
    <source>
        <dbReference type="PIRSR" id="PIRSR000726-1"/>
    </source>
</evidence>
<dbReference type="InterPro" id="IPR036393">
    <property type="entry name" value="AceGlu_kinase-like_sf"/>
</dbReference>
<dbReference type="NCBIfam" id="TIGR00657">
    <property type="entry name" value="asp_kinases"/>
    <property type="match status" value="1"/>
</dbReference>
<keyword evidence="14" id="KW-1185">Reference proteome</keyword>